<evidence type="ECO:0000313" key="3">
    <source>
        <dbReference type="EMBL" id="SJZ87033.1"/>
    </source>
</evidence>
<dbReference type="PANTHER" id="PTHR47618:SF1">
    <property type="entry name" value="BIFUNCTIONAL OLIGORIBONUCLEASE AND PAP PHOSPHATASE NRNA"/>
    <property type="match status" value="1"/>
</dbReference>
<evidence type="ECO:0000313" key="4">
    <source>
        <dbReference type="Proteomes" id="UP000189933"/>
    </source>
</evidence>
<dbReference type="AlphaFoldDB" id="A0A1T4P675"/>
<accession>A0A1T4P675</accession>
<dbReference type="PANTHER" id="PTHR47618">
    <property type="entry name" value="BIFUNCTIONAL OLIGORIBONUCLEASE AND PAP PHOSPHATASE NRNA"/>
    <property type="match status" value="1"/>
</dbReference>
<dbReference type="InterPro" id="IPR051319">
    <property type="entry name" value="Oligoribo/pAp-PDE_c-di-AMP_PDE"/>
</dbReference>
<evidence type="ECO:0000259" key="1">
    <source>
        <dbReference type="Pfam" id="PF01368"/>
    </source>
</evidence>
<evidence type="ECO:0000259" key="2">
    <source>
        <dbReference type="Pfam" id="PF02272"/>
    </source>
</evidence>
<dbReference type="Pfam" id="PF01368">
    <property type="entry name" value="DHH"/>
    <property type="match status" value="1"/>
</dbReference>
<dbReference type="InterPro" id="IPR003156">
    <property type="entry name" value="DHHA1_dom"/>
</dbReference>
<reference evidence="4" key="1">
    <citation type="submission" date="2017-02" db="EMBL/GenBank/DDBJ databases">
        <authorList>
            <person name="Varghese N."/>
            <person name="Submissions S."/>
        </authorList>
    </citation>
    <scope>NUCLEOTIDE SEQUENCE [LARGE SCALE GENOMIC DNA]</scope>
    <source>
        <strain evidence="4">DSM 16521</strain>
    </source>
</reference>
<proteinExistence type="predicted"/>
<dbReference type="OrthoDB" id="9803668at2"/>
<sequence>MKNQEIKNFLAKLQELDDFAIIGHINPDGDTIGSALALAFMLESLGKKVELWNLDPVPELYHFLPGVQRFSCPQAGDWQGKNLIFVDCSEPKRCGDEILPYYRQASTLFNIDHHISNKLFADFNLVVPERAASGEIIYELVKMSGVPLSREIATCLYVTIVTDTGSFRFPNTTASTFRIAAELKEAGADTETINHQIYEEIPPETLAVLGYAFAHFQYSPQRKVCWLVLDKQTLTRLQARDEHLEGIVNYAKAQKGVEVGILLREAEPDLVKVSFRSKKAVDVNALAQIFGGGGHQRAAGCRYRGPLTEAEQKIIEQAILITEGAGA</sequence>
<keyword evidence="4" id="KW-1185">Reference proteome</keyword>
<organism evidence="3 4">
    <name type="scientific">Carboxydocella sporoproducens DSM 16521</name>
    <dbReference type="NCBI Taxonomy" id="1121270"/>
    <lineage>
        <taxon>Bacteria</taxon>
        <taxon>Bacillati</taxon>
        <taxon>Bacillota</taxon>
        <taxon>Clostridia</taxon>
        <taxon>Eubacteriales</taxon>
        <taxon>Clostridiales Family XVI. Incertae Sedis</taxon>
        <taxon>Carboxydocella</taxon>
    </lineage>
</organism>
<dbReference type="SUPFAM" id="SSF64182">
    <property type="entry name" value="DHH phosphoesterases"/>
    <property type="match status" value="1"/>
</dbReference>
<dbReference type="InterPro" id="IPR038763">
    <property type="entry name" value="DHH_sf"/>
</dbReference>
<name>A0A1T4P675_9FIRM</name>
<dbReference type="RefSeq" id="WP_078665243.1">
    <property type="nucleotide sequence ID" value="NZ_FUXM01000010.1"/>
</dbReference>
<dbReference type="GO" id="GO:0003676">
    <property type="term" value="F:nucleic acid binding"/>
    <property type="evidence" value="ECO:0007669"/>
    <property type="project" value="InterPro"/>
</dbReference>
<feature type="domain" description="DHHA1" evidence="2">
    <location>
        <begin position="238"/>
        <end position="317"/>
    </location>
</feature>
<dbReference type="Gene3D" id="3.90.1640.10">
    <property type="entry name" value="inorganic pyrophosphatase (n-terminal core)"/>
    <property type="match status" value="1"/>
</dbReference>
<dbReference type="EMBL" id="FUXM01000010">
    <property type="protein sequence ID" value="SJZ87033.1"/>
    <property type="molecule type" value="Genomic_DNA"/>
</dbReference>
<dbReference type="Proteomes" id="UP000189933">
    <property type="component" value="Unassembled WGS sequence"/>
</dbReference>
<feature type="domain" description="DDH" evidence="1">
    <location>
        <begin position="20"/>
        <end position="160"/>
    </location>
</feature>
<dbReference type="Gene3D" id="3.10.310.30">
    <property type="match status" value="1"/>
</dbReference>
<gene>
    <name evidence="3" type="ORF">SAMN02745885_01159</name>
</gene>
<dbReference type="InterPro" id="IPR001667">
    <property type="entry name" value="DDH_dom"/>
</dbReference>
<protein>
    <submittedName>
        <fullName evidence="3">Phosphoesterase RecJ domain-containing protein</fullName>
    </submittedName>
</protein>
<dbReference type="Pfam" id="PF02272">
    <property type="entry name" value="DHHA1"/>
    <property type="match status" value="1"/>
</dbReference>